<accession>A0A8J2P1N2</accession>
<keyword evidence="2" id="KW-1185">Reference proteome</keyword>
<evidence type="ECO:0000313" key="2">
    <source>
        <dbReference type="Proteomes" id="UP000708208"/>
    </source>
</evidence>
<dbReference type="OrthoDB" id="7691935at2759"/>
<protein>
    <recommendedName>
        <fullName evidence="3">DNA-directed DNA polymerase</fullName>
    </recommendedName>
</protein>
<comment type="caution">
    <text evidence="1">The sequence shown here is derived from an EMBL/GenBank/DDBJ whole genome shotgun (WGS) entry which is preliminary data.</text>
</comment>
<dbReference type="PANTHER" id="PTHR31511:SF12">
    <property type="entry name" value="RHO TERMINATION FACTOR N-TERMINAL DOMAIN-CONTAINING PROTEIN"/>
    <property type="match status" value="1"/>
</dbReference>
<reference evidence="1" key="1">
    <citation type="submission" date="2021-06" db="EMBL/GenBank/DDBJ databases">
        <authorList>
            <person name="Hodson N. C."/>
            <person name="Mongue J. A."/>
            <person name="Jaron S. K."/>
        </authorList>
    </citation>
    <scope>NUCLEOTIDE SEQUENCE</scope>
</reference>
<proteinExistence type="predicted"/>
<gene>
    <name evidence="1" type="ORF">AFUS01_LOCUS17381</name>
</gene>
<dbReference type="PANTHER" id="PTHR31511">
    <property type="entry name" value="PROTEIN CBG23764"/>
    <property type="match status" value="1"/>
</dbReference>
<name>A0A8J2P1N2_9HEXA</name>
<feature type="non-terminal residue" evidence="1">
    <location>
        <position position="427"/>
    </location>
</feature>
<dbReference type="Proteomes" id="UP000708208">
    <property type="component" value="Unassembled WGS sequence"/>
</dbReference>
<dbReference type="EMBL" id="CAJVCH010165828">
    <property type="protein sequence ID" value="CAG7728615.1"/>
    <property type="molecule type" value="Genomic_DNA"/>
</dbReference>
<evidence type="ECO:0008006" key="3">
    <source>
        <dbReference type="Google" id="ProtNLM"/>
    </source>
</evidence>
<sequence>MLNLIKEGVRGGTSFCTQKINTANNENSPQGFDPMKERTHLLYLDVVSLYATAMLDKFPQGDYEWVENQELENIDWITYDGADETGYILKVDLGYPETLQDATVDLPLAPEKVVVKVTELSREQQQDIRNMKMGKSFTGAPRLLLHCGERKDYVLHYKALRYYLQMGMTLKQITCGFKFCEKPYFRDYIQFNIDQRKVAKSESQRSLLKLMNNGIYGKSLQANKNNLIVKFCSSSQQARKLISMNRCADFVPITETLSMVMLTPLTVKLDKPTITGMTVLDLAKVIFYTNYYQRLKPIFGDRITNLYVDTDSSLSIIRDPHNTFWNDLVASRQYFDFSKIPTTHGIFKKYKHIPNLRNENKGVSGLWKIESMDIAELVTIKSKQYSILYFNMVEEKKSKGVPSSNLKTFSHEQYKKIILDKRQQTFN</sequence>
<evidence type="ECO:0000313" key="1">
    <source>
        <dbReference type="EMBL" id="CAG7728615.1"/>
    </source>
</evidence>
<dbReference type="AlphaFoldDB" id="A0A8J2P1N2"/>
<organism evidence="1 2">
    <name type="scientific">Allacma fusca</name>
    <dbReference type="NCBI Taxonomy" id="39272"/>
    <lineage>
        <taxon>Eukaryota</taxon>
        <taxon>Metazoa</taxon>
        <taxon>Ecdysozoa</taxon>
        <taxon>Arthropoda</taxon>
        <taxon>Hexapoda</taxon>
        <taxon>Collembola</taxon>
        <taxon>Symphypleona</taxon>
        <taxon>Sminthuridae</taxon>
        <taxon>Allacma</taxon>
    </lineage>
</organism>